<name>A0ABU9YRI8_9PROT</name>
<accession>A0ABU9YRI8</accession>
<sequence>MPQDLVSISAVDAVRLLRQGEISPLELIDAAEARTDAVDGDINAMPIRCFDLAREMATRLDAGQARNPAGWLAGLPIAVKDLSDVAGVRTTMGGSPIFKDRVATTSGYDVRNLIANGALPVGKSTSPEFGFNATTYSQLFGYTRNPWNLALSTAGSSGGSAAALATGEVWLATGSDLGASIRAPAAFCGVVGLRPSPGLVPRGPTTYSSTLLPVHGPMARNVADTALMLDAMVGHQPGDPLSFPPAGPSYQAGLDEDAGRLRVGVSTDLGITHCDSEIAGLIRAAGRVFEGMGADVDEGCPDFGGAIEIFHTIRGTGHIAGMGKLIEAHRDLLTPEILWSVETARKHDADAIADAERDRAALYARVASFFETYDLLICPTTVVPPFPVEWTTVGSHEGHVFERYIDWIAITFAITLTGCPAISVPCGFTAAGLPVGVQIVGRPRGEHALLKAAAAFERAIDLGRLTPIDPRRG</sequence>
<proteinExistence type="predicted"/>
<dbReference type="InterPro" id="IPR023631">
    <property type="entry name" value="Amidase_dom"/>
</dbReference>
<protein>
    <submittedName>
        <fullName evidence="2">Amidase</fullName>
    </submittedName>
</protein>
<dbReference type="InterPro" id="IPR036928">
    <property type="entry name" value="AS_sf"/>
</dbReference>
<dbReference type="EMBL" id="JBBKTW010000011">
    <property type="protein sequence ID" value="MEN2991438.1"/>
    <property type="molecule type" value="Genomic_DNA"/>
</dbReference>
<dbReference type="Gene3D" id="3.90.1300.10">
    <property type="entry name" value="Amidase signature (AS) domain"/>
    <property type="match status" value="1"/>
</dbReference>
<dbReference type="PANTHER" id="PTHR11895:SF76">
    <property type="entry name" value="INDOLEACETAMIDE HYDROLASE"/>
    <property type="match status" value="1"/>
</dbReference>
<organism evidence="2 3">
    <name type="scientific">Tistrella arctica</name>
    <dbReference type="NCBI Taxonomy" id="3133430"/>
    <lineage>
        <taxon>Bacteria</taxon>
        <taxon>Pseudomonadati</taxon>
        <taxon>Pseudomonadota</taxon>
        <taxon>Alphaproteobacteria</taxon>
        <taxon>Geminicoccales</taxon>
        <taxon>Geminicoccaceae</taxon>
        <taxon>Tistrella</taxon>
    </lineage>
</organism>
<keyword evidence="3" id="KW-1185">Reference proteome</keyword>
<dbReference type="Pfam" id="PF01425">
    <property type="entry name" value="Amidase"/>
    <property type="match status" value="1"/>
</dbReference>
<gene>
    <name evidence="2" type="ORF">WG926_24205</name>
</gene>
<dbReference type="InterPro" id="IPR000120">
    <property type="entry name" value="Amidase"/>
</dbReference>
<evidence type="ECO:0000313" key="2">
    <source>
        <dbReference type="EMBL" id="MEN2991438.1"/>
    </source>
</evidence>
<comment type="caution">
    <text evidence="2">The sequence shown here is derived from an EMBL/GenBank/DDBJ whole genome shotgun (WGS) entry which is preliminary data.</text>
</comment>
<evidence type="ECO:0000259" key="1">
    <source>
        <dbReference type="Pfam" id="PF01425"/>
    </source>
</evidence>
<dbReference type="RefSeq" id="WP_345932137.1">
    <property type="nucleotide sequence ID" value="NZ_JBBKTV010000002.1"/>
</dbReference>
<feature type="domain" description="Amidase" evidence="1">
    <location>
        <begin position="26"/>
        <end position="450"/>
    </location>
</feature>
<evidence type="ECO:0000313" key="3">
    <source>
        <dbReference type="Proteomes" id="UP001413721"/>
    </source>
</evidence>
<dbReference type="SUPFAM" id="SSF75304">
    <property type="entry name" value="Amidase signature (AS) enzymes"/>
    <property type="match status" value="1"/>
</dbReference>
<dbReference type="PANTHER" id="PTHR11895">
    <property type="entry name" value="TRANSAMIDASE"/>
    <property type="match status" value="1"/>
</dbReference>
<dbReference type="Proteomes" id="UP001413721">
    <property type="component" value="Unassembled WGS sequence"/>
</dbReference>
<reference evidence="2 3" key="1">
    <citation type="submission" date="2024-03" db="EMBL/GenBank/DDBJ databases">
        <title>High-quality draft genome sequencing of Tistrella sp. BH-R2-4.</title>
        <authorList>
            <person name="Dong C."/>
        </authorList>
    </citation>
    <scope>NUCLEOTIDE SEQUENCE [LARGE SCALE GENOMIC DNA]</scope>
    <source>
        <strain evidence="2 3">BH-R2-4</strain>
    </source>
</reference>